<name>A0AAV7VTI5_PLEWA</name>
<proteinExistence type="predicted"/>
<sequence>MVRTKGCLMQWTNKMDNYAVARWPGDPGVAGGDGGTRRLGVELDPPCKPLLSEIMATIHDLKGSLEPWLDAVGVVVGLLCADLQKVYDKVSTAETDIVRLQSVSNALEEHVRFFTTEYEPMADQEGRTRKNNIRVVGVPERAKGPSAELFVETLVIDHLCPKRLSSFFKVEWAHRALFPPLRPGAPPRTIIARIFNFRDQDTILQAAHSKRDLQYENVTVCFFPDFKLQVQQQSFWKSRELCGTVN</sequence>
<reference evidence="1" key="1">
    <citation type="journal article" date="2022" name="bioRxiv">
        <title>Sequencing and chromosome-scale assembly of the giantPleurodeles waltlgenome.</title>
        <authorList>
            <person name="Brown T."/>
            <person name="Elewa A."/>
            <person name="Iarovenko S."/>
            <person name="Subramanian E."/>
            <person name="Araus A.J."/>
            <person name="Petzold A."/>
            <person name="Susuki M."/>
            <person name="Suzuki K.-i.T."/>
            <person name="Hayashi T."/>
            <person name="Toyoda A."/>
            <person name="Oliveira C."/>
            <person name="Osipova E."/>
            <person name="Leigh N.D."/>
            <person name="Simon A."/>
            <person name="Yun M.H."/>
        </authorList>
    </citation>
    <scope>NUCLEOTIDE SEQUENCE</scope>
    <source>
        <strain evidence="1">20211129_DDA</strain>
        <tissue evidence="1">Liver</tissue>
    </source>
</reference>
<dbReference type="PANTHER" id="PTHR11505">
    <property type="entry name" value="L1 TRANSPOSABLE ELEMENT-RELATED"/>
    <property type="match status" value="1"/>
</dbReference>
<dbReference type="EMBL" id="JANPWB010000003">
    <property type="protein sequence ID" value="KAJ1203633.1"/>
    <property type="molecule type" value="Genomic_DNA"/>
</dbReference>
<evidence type="ECO:0000313" key="2">
    <source>
        <dbReference type="Proteomes" id="UP001066276"/>
    </source>
</evidence>
<evidence type="ECO:0000313" key="1">
    <source>
        <dbReference type="EMBL" id="KAJ1203633.1"/>
    </source>
</evidence>
<organism evidence="1 2">
    <name type="scientific">Pleurodeles waltl</name>
    <name type="common">Iberian ribbed newt</name>
    <dbReference type="NCBI Taxonomy" id="8319"/>
    <lineage>
        <taxon>Eukaryota</taxon>
        <taxon>Metazoa</taxon>
        <taxon>Chordata</taxon>
        <taxon>Craniata</taxon>
        <taxon>Vertebrata</taxon>
        <taxon>Euteleostomi</taxon>
        <taxon>Amphibia</taxon>
        <taxon>Batrachia</taxon>
        <taxon>Caudata</taxon>
        <taxon>Salamandroidea</taxon>
        <taxon>Salamandridae</taxon>
        <taxon>Pleurodelinae</taxon>
        <taxon>Pleurodeles</taxon>
    </lineage>
</organism>
<dbReference type="Proteomes" id="UP001066276">
    <property type="component" value="Chromosome 2_1"/>
</dbReference>
<accession>A0AAV7VTI5</accession>
<comment type="caution">
    <text evidence="1">The sequence shown here is derived from an EMBL/GenBank/DDBJ whole genome shotgun (WGS) entry which is preliminary data.</text>
</comment>
<keyword evidence="2" id="KW-1185">Reference proteome</keyword>
<gene>
    <name evidence="1" type="ORF">NDU88_007417</name>
</gene>
<dbReference type="Gene3D" id="3.30.70.1820">
    <property type="entry name" value="L1 transposable element, RRM domain"/>
    <property type="match status" value="1"/>
</dbReference>
<protein>
    <submittedName>
        <fullName evidence="1">Uncharacterized protein</fullName>
    </submittedName>
</protein>
<dbReference type="AlphaFoldDB" id="A0AAV7VTI5"/>
<dbReference type="InterPro" id="IPR004244">
    <property type="entry name" value="Transposase_22"/>
</dbReference>